<protein>
    <recommendedName>
        <fullName evidence="10">Chromosome transmission fidelity protein 18 homolog</fullName>
    </recommendedName>
</protein>
<sequence>MDDFDVMDMDMDMDMEMDVPLPEELELLESTYRTYEQQPDDDDHYFYNPPEDEPEPEPEQQSSPTDLVNSHKRSRSNSDSDLDLDSSDVEKSEKVRVRVAEDAPAEEEDWLRPPPTSDTVEEVRFSKDKTLSRFASEIDGEVMTVTAPNGDRVYTKLDRYYGEDRVRKLNCRGDSSDLAVEPISVLLERLDQENFAKTLEASSESQSVVDVPETLTVHEKLWVDKYAPKSFTDLLSDEQTNREVLLWLKQWDSTVFGSEIRSTSDDVLSALKRHSSISHKPKPLASNFPRTKGGHNWSSNSSSNFSRTRGGHTWSSNSSRYTNFKSTDESGSSNSFQDTRNAKSRNTGAPEQKILLLCGPPGLGKTTLAHVAARHCGYHVVEVNASDDRSTSTIEAKILDVVQMNSVLSDSKPKCLVVDEIDGALGDGKGAVEVLLKMISAEKKPDAGKQSLDKGQMERKSSKKGRKTASLSRPVICICNDLYAPALRSLRQVAKVHIFVQPTVSRVVSRLKYICNKEGVKANAIALSALVDYTACDIRSCLNTLQFLSKKKEALNAFDIGSQVVGQKDMSKNVLDIWKELFQRKRTKKMERKSLNSKFSEFDTLYSLISYRGDSDLILDGIHENILQLNYHDPVMQKTVKCLNSLEVYDLLHQYIMRTQQMALLVHLPPIAIIVHHTVAQVQKPNIEWPKSYHRYRTTMMEKMDILNTWHHKISPHIARHLSPTSFVEDLISPLLDILSPPSIRPVALQLLSDKEKNDIAQLVSTMVSYAITYKKMKSDALPNTLKYEVADELSLSLVPSIGSFINFKDYTSNHYALSLPMKQVLVHEVEKQKILQANIKTATLTNGGHDAIEAGNKNNIPFANTKNHAAALDMKTIESQPNVLARKSNEHPKTVSPNLNPTKIPNATNKTKLLDMANKKKPSRSSLNFFDRFKKSSVKGLQNDDRSLQKETTSEKDRSPLLFKFNEGFTNAVKRPVRMREFLS</sequence>
<dbReference type="SMART" id="SM00382">
    <property type="entry name" value="AAA"/>
    <property type="match status" value="1"/>
</dbReference>
<comment type="similarity">
    <text evidence="9">Belongs to the activator 1 small subunits family. CTF18 subfamily.</text>
</comment>
<dbReference type="AlphaFoldDB" id="A0A072VI46"/>
<dbReference type="Proteomes" id="UP000002051">
    <property type="component" value="Unassembled WGS sequence"/>
</dbReference>
<proteinExistence type="inferred from homology"/>
<keyword evidence="4" id="KW-0547">Nucleotide-binding</keyword>
<evidence type="ECO:0000259" key="12">
    <source>
        <dbReference type="SMART" id="SM00382"/>
    </source>
</evidence>
<accession>A0A072VI46</accession>
<dbReference type="Proteomes" id="UP000265566">
    <property type="component" value="Chromosome 1"/>
</dbReference>
<feature type="compositionally biased region" description="Polar residues" evidence="11">
    <location>
        <begin position="896"/>
        <end position="912"/>
    </location>
</feature>
<comment type="subcellular location">
    <subcellularLocation>
        <location evidence="1">Nucleus</location>
    </subcellularLocation>
</comment>
<gene>
    <name evidence="15" type="primary">25483139</name>
    <name evidence="13" type="ordered locus">MTR_1g047790</name>
    <name evidence="14" type="ORF">MtrunA17_Chr1g0169891</name>
</gene>
<evidence type="ECO:0000256" key="6">
    <source>
        <dbReference type="ARBA" id="ARBA00023125"/>
    </source>
</evidence>
<dbReference type="CDD" id="cd18140">
    <property type="entry name" value="HLD_clamp_RFC"/>
    <property type="match status" value="1"/>
</dbReference>
<feature type="region of interest" description="Disordered" evidence="11">
    <location>
        <begin position="446"/>
        <end position="467"/>
    </location>
</feature>
<dbReference type="PaxDb" id="3880-AES84675"/>
<reference evidence="15" key="3">
    <citation type="submission" date="2015-04" db="UniProtKB">
        <authorList>
            <consortium name="EnsemblPlants"/>
        </authorList>
    </citation>
    <scope>IDENTIFICATION</scope>
    <source>
        <strain evidence="15">cv. Jemalong A17</strain>
    </source>
</reference>
<dbReference type="EMBL" id="PSQE01000001">
    <property type="protein sequence ID" value="RHN78800.1"/>
    <property type="molecule type" value="Genomic_DNA"/>
</dbReference>
<dbReference type="GO" id="GO:0007062">
    <property type="term" value="P:sister chromatid cohesion"/>
    <property type="evidence" value="ECO:0000318"/>
    <property type="project" value="GO_Central"/>
</dbReference>
<evidence type="ECO:0000256" key="11">
    <source>
        <dbReference type="SAM" id="MobiDB-lite"/>
    </source>
</evidence>
<dbReference type="InterPro" id="IPR003593">
    <property type="entry name" value="AAA+_ATPase"/>
</dbReference>
<dbReference type="InterPro" id="IPR053016">
    <property type="entry name" value="CTF18-RFC_complex"/>
</dbReference>
<dbReference type="PANTHER" id="PTHR46765:SF1">
    <property type="entry name" value="P-LOOP CONTAINING NUCLEOSIDE TRIPHOSPHATE HYDROLASES SUPERFAMILY PROTEIN"/>
    <property type="match status" value="1"/>
</dbReference>
<feature type="compositionally biased region" description="Basic and acidic residues" evidence="11">
    <location>
        <begin position="88"/>
        <end position="101"/>
    </location>
</feature>
<feature type="region of interest" description="Disordered" evidence="11">
    <location>
        <begin position="275"/>
        <end position="348"/>
    </location>
</feature>
<dbReference type="OrthoDB" id="2195431at2759"/>
<dbReference type="EnsemblPlants" id="KEH41276">
    <property type="protein sequence ID" value="KEH41276"/>
    <property type="gene ID" value="MTR_1g047790"/>
</dbReference>
<reference evidence="13 16" key="1">
    <citation type="journal article" date="2011" name="Nature">
        <title>The Medicago genome provides insight into the evolution of rhizobial symbioses.</title>
        <authorList>
            <person name="Young N.D."/>
            <person name="Debelle F."/>
            <person name="Oldroyd G.E."/>
            <person name="Geurts R."/>
            <person name="Cannon S.B."/>
            <person name="Udvardi M.K."/>
            <person name="Benedito V.A."/>
            <person name="Mayer K.F."/>
            <person name="Gouzy J."/>
            <person name="Schoof H."/>
            <person name="Van de Peer Y."/>
            <person name="Proost S."/>
            <person name="Cook D.R."/>
            <person name="Meyers B.C."/>
            <person name="Spannagl M."/>
            <person name="Cheung F."/>
            <person name="De Mita S."/>
            <person name="Krishnakumar V."/>
            <person name="Gundlach H."/>
            <person name="Zhou S."/>
            <person name="Mudge J."/>
            <person name="Bharti A.K."/>
            <person name="Murray J.D."/>
            <person name="Naoumkina M.A."/>
            <person name="Rosen B."/>
            <person name="Silverstein K.A."/>
            <person name="Tang H."/>
            <person name="Rombauts S."/>
            <person name="Zhao P.X."/>
            <person name="Zhou P."/>
            <person name="Barbe V."/>
            <person name="Bardou P."/>
            <person name="Bechner M."/>
            <person name="Bellec A."/>
            <person name="Berger A."/>
            <person name="Berges H."/>
            <person name="Bidwell S."/>
            <person name="Bisseling T."/>
            <person name="Choisne N."/>
            <person name="Couloux A."/>
            <person name="Denny R."/>
            <person name="Deshpande S."/>
            <person name="Dai X."/>
            <person name="Doyle J.J."/>
            <person name="Dudez A.M."/>
            <person name="Farmer A.D."/>
            <person name="Fouteau S."/>
            <person name="Franken C."/>
            <person name="Gibelin C."/>
            <person name="Gish J."/>
            <person name="Goldstein S."/>
            <person name="Gonzalez A.J."/>
            <person name="Green P.J."/>
            <person name="Hallab A."/>
            <person name="Hartog M."/>
            <person name="Hua A."/>
            <person name="Humphray S.J."/>
            <person name="Jeong D.H."/>
            <person name="Jing Y."/>
            <person name="Jocker A."/>
            <person name="Kenton S.M."/>
            <person name="Kim D.J."/>
            <person name="Klee K."/>
            <person name="Lai H."/>
            <person name="Lang C."/>
            <person name="Lin S."/>
            <person name="Macmil S.L."/>
            <person name="Magdelenat G."/>
            <person name="Matthews L."/>
            <person name="McCorrison J."/>
            <person name="Monaghan E.L."/>
            <person name="Mun J.H."/>
            <person name="Najar F.Z."/>
            <person name="Nicholson C."/>
            <person name="Noirot C."/>
            <person name="O'Bleness M."/>
            <person name="Paule C.R."/>
            <person name="Poulain J."/>
            <person name="Prion F."/>
            <person name="Qin B."/>
            <person name="Qu C."/>
            <person name="Retzel E.F."/>
            <person name="Riddle C."/>
            <person name="Sallet E."/>
            <person name="Samain S."/>
            <person name="Samson N."/>
            <person name="Sanders I."/>
            <person name="Saurat O."/>
            <person name="Scarpelli C."/>
            <person name="Schiex T."/>
            <person name="Segurens B."/>
            <person name="Severin A.J."/>
            <person name="Sherrier D.J."/>
            <person name="Shi R."/>
            <person name="Sims S."/>
            <person name="Singer S.R."/>
            <person name="Sinharoy S."/>
            <person name="Sterck L."/>
            <person name="Viollet A."/>
            <person name="Wang B.B."/>
            <person name="Wang K."/>
            <person name="Wang M."/>
            <person name="Wang X."/>
            <person name="Warfsmann J."/>
            <person name="Weissenbach J."/>
            <person name="White D.D."/>
            <person name="White J.D."/>
            <person name="Wiley G.B."/>
            <person name="Wincker P."/>
            <person name="Xing Y."/>
            <person name="Yang L."/>
            <person name="Yao Z."/>
            <person name="Ying F."/>
            <person name="Zhai J."/>
            <person name="Zhou L."/>
            <person name="Zuber A."/>
            <person name="Denarie J."/>
            <person name="Dixon R.A."/>
            <person name="May G.D."/>
            <person name="Schwartz D.C."/>
            <person name="Rogers J."/>
            <person name="Quetier F."/>
            <person name="Town C.D."/>
            <person name="Roe B.A."/>
        </authorList>
    </citation>
    <scope>NUCLEOTIDE SEQUENCE [LARGE SCALE GENOMIC DNA]</scope>
    <source>
        <strain evidence="13">A17</strain>
        <strain evidence="15 16">cv. Jemalong A17</strain>
    </source>
</reference>
<dbReference type="EMBL" id="CM001217">
    <property type="protein sequence ID" value="KEH41276.1"/>
    <property type="molecule type" value="Genomic_DNA"/>
</dbReference>
<evidence type="ECO:0000256" key="7">
    <source>
        <dbReference type="ARBA" id="ARBA00023242"/>
    </source>
</evidence>
<dbReference type="SUPFAM" id="SSF52540">
    <property type="entry name" value="P-loop containing nucleoside triphosphate hydrolases"/>
    <property type="match status" value="1"/>
</dbReference>
<name>A0A072VI46_MEDTR</name>
<dbReference type="STRING" id="3880.A0A072VI46"/>
<dbReference type="InterPro" id="IPR027417">
    <property type="entry name" value="P-loop_NTPase"/>
</dbReference>
<evidence type="ECO:0000313" key="14">
    <source>
        <dbReference type="EMBL" id="RHN78800.1"/>
    </source>
</evidence>
<feature type="compositionally biased region" description="Acidic residues" evidence="11">
    <location>
        <begin position="1"/>
        <end position="27"/>
    </location>
</feature>
<evidence type="ECO:0000256" key="2">
    <source>
        <dbReference type="ARBA" id="ARBA00011480"/>
    </source>
</evidence>
<dbReference type="GO" id="GO:0005634">
    <property type="term" value="C:nucleus"/>
    <property type="evidence" value="ECO:0007669"/>
    <property type="project" value="UniProtKB-SubCell"/>
</dbReference>
<dbReference type="Gene3D" id="3.40.50.300">
    <property type="entry name" value="P-loop containing nucleotide triphosphate hydrolases"/>
    <property type="match status" value="1"/>
</dbReference>
<dbReference type="eggNOG" id="KOG1969">
    <property type="taxonomic scope" value="Eukaryota"/>
</dbReference>
<dbReference type="CDD" id="cd00009">
    <property type="entry name" value="AAA"/>
    <property type="match status" value="1"/>
</dbReference>
<keyword evidence="14" id="KW-0378">Hydrolase</keyword>
<evidence type="ECO:0000256" key="1">
    <source>
        <dbReference type="ARBA" id="ARBA00004123"/>
    </source>
</evidence>
<feature type="compositionally biased region" description="Polar residues" evidence="11">
    <location>
        <begin position="313"/>
        <end position="348"/>
    </location>
</feature>
<dbReference type="GO" id="GO:0005524">
    <property type="term" value="F:ATP binding"/>
    <property type="evidence" value="ECO:0007669"/>
    <property type="project" value="UniProtKB-KW"/>
</dbReference>
<dbReference type="KEGG" id="mtr:25483139"/>
<evidence type="ECO:0000256" key="10">
    <source>
        <dbReference type="ARBA" id="ARBA00069525"/>
    </source>
</evidence>
<feature type="compositionally biased region" description="Low complexity" evidence="11">
    <location>
        <begin position="296"/>
        <end position="306"/>
    </location>
</feature>
<evidence type="ECO:0000256" key="5">
    <source>
        <dbReference type="ARBA" id="ARBA00022840"/>
    </source>
</evidence>
<dbReference type="Gramene" id="rna2453">
    <property type="protein sequence ID" value="RHN78800.1"/>
    <property type="gene ID" value="gene2453"/>
</dbReference>
<keyword evidence="3" id="KW-0235">DNA replication</keyword>
<keyword evidence="6" id="KW-0238">DNA-binding</keyword>
<feature type="region of interest" description="Disordered" evidence="11">
    <location>
        <begin position="889"/>
        <end position="930"/>
    </location>
</feature>
<dbReference type="Gene3D" id="1.10.8.60">
    <property type="match status" value="1"/>
</dbReference>
<feature type="compositionally biased region" description="Basic and acidic residues" evidence="11">
    <location>
        <begin position="446"/>
        <end position="460"/>
    </location>
</feature>
<evidence type="ECO:0000256" key="3">
    <source>
        <dbReference type="ARBA" id="ARBA00022705"/>
    </source>
</evidence>
<reference evidence="14" key="4">
    <citation type="journal article" date="2018" name="Nat. Plants">
        <title>Whole-genome landscape of Medicago truncatula symbiotic genes.</title>
        <authorList>
            <person name="Pecrix Y."/>
            <person name="Gamas P."/>
            <person name="Carrere S."/>
        </authorList>
    </citation>
    <scope>NUCLEOTIDE SEQUENCE</scope>
    <source>
        <tissue evidence="14">Leaves</tissue>
    </source>
</reference>
<keyword evidence="5" id="KW-0067">ATP-binding</keyword>
<dbReference type="InterPro" id="IPR003959">
    <property type="entry name" value="ATPase_AAA_core"/>
</dbReference>
<dbReference type="PANTHER" id="PTHR46765">
    <property type="entry name" value="P-LOOP CONTAINING NUCLEOSIDE TRIPHOSPHATE HYDROLASES SUPERFAMILY PROTEIN"/>
    <property type="match status" value="1"/>
</dbReference>
<dbReference type="Pfam" id="PF00004">
    <property type="entry name" value="AAA"/>
    <property type="match status" value="1"/>
</dbReference>
<evidence type="ECO:0000313" key="15">
    <source>
        <dbReference type="EnsemblPlants" id="KEH41276"/>
    </source>
</evidence>
<keyword evidence="8" id="KW-0131">Cell cycle</keyword>
<evidence type="ECO:0000313" key="13">
    <source>
        <dbReference type="EMBL" id="KEH41276.1"/>
    </source>
</evidence>
<evidence type="ECO:0000256" key="8">
    <source>
        <dbReference type="ARBA" id="ARBA00023306"/>
    </source>
</evidence>
<evidence type="ECO:0000256" key="9">
    <source>
        <dbReference type="ARBA" id="ARBA00043975"/>
    </source>
</evidence>
<keyword evidence="7" id="KW-0539">Nucleus</keyword>
<dbReference type="GO" id="GO:0006260">
    <property type="term" value="P:DNA replication"/>
    <property type="evidence" value="ECO:0007669"/>
    <property type="project" value="UniProtKB-KW"/>
</dbReference>
<dbReference type="GO" id="GO:0016887">
    <property type="term" value="F:ATP hydrolysis activity"/>
    <property type="evidence" value="ECO:0007669"/>
    <property type="project" value="InterPro"/>
</dbReference>
<keyword evidence="16" id="KW-1185">Reference proteome</keyword>
<organism evidence="13 16">
    <name type="scientific">Medicago truncatula</name>
    <name type="common">Barrel medic</name>
    <name type="synonym">Medicago tribuloides</name>
    <dbReference type="NCBI Taxonomy" id="3880"/>
    <lineage>
        <taxon>Eukaryota</taxon>
        <taxon>Viridiplantae</taxon>
        <taxon>Streptophyta</taxon>
        <taxon>Embryophyta</taxon>
        <taxon>Tracheophyta</taxon>
        <taxon>Spermatophyta</taxon>
        <taxon>Magnoliopsida</taxon>
        <taxon>eudicotyledons</taxon>
        <taxon>Gunneridae</taxon>
        <taxon>Pentapetalae</taxon>
        <taxon>rosids</taxon>
        <taxon>fabids</taxon>
        <taxon>Fabales</taxon>
        <taxon>Fabaceae</taxon>
        <taxon>Papilionoideae</taxon>
        <taxon>50 kb inversion clade</taxon>
        <taxon>NPAAA clade</taxon>
        <taxon>Hologalegina</taxon>
        <taxon>IRL clade</taxon>
        <taxon>Trifolieae</taxon>
        <taxon>Medicago</taxon>
    </lineage>
</organism>
<dbReference type="HOGENOM" id="CLU_004894_2_0_1"/>
<dbReference type="FunFam" id="1.10.8.60:FF:000074">
    <property type="entry name" value="Chromosome transmission fidelity protein 18"/>
    <property type="match status" value="1"/>
</dbReference>
<evidence type="ECO:0000256" key="4">
    <source>
        <dbReference type="ARBA" id="ARBA00022741"/>
    </source>
</evidence>
<reference evidence="13 16" key="2">
    <citation type="journal article" date="2014" name="BMC Genomics">
        <title>An improved genome release (version Mt4.0) for the model legume Medicago truncatula.</title>
        <authorList>
            <person name="Tang H."/>
            <person name="Krishnakumar V."/>
            <person name="Bidwell S."/>
            <person name="Rosen B."/>
            <person name="Chan A."/>
            <person name="Zhou S."/>
            <person name="Gentzbittel L."/>
            <person name="Childs K.L."/>
            <person name="Yandell M."/>
            <person name="Gundlach H."/>
            <person name="Mayer K.F."/>
            <person name="Schwartz D.C."/>
            <person name="Town C.D."/>
        </authorList>
    </citation>
    <scope>GENOME REANNOTATION</scope>
    <source>
        <strain evidence="13">A17</strain>
        <strain evidence="15 16">cv. Jemalong A17</strain>
    </source>
</reference>
<evidence type="ECO:0000313" key="16">
    <source>
        <dbReference type="Proteomes" id="UP000002051"/>
    </source>
</evidence>
<feature type="region of interest" description="Disordered" evidence="11">
    <location>
        <begin position="1"/>
        <end position="122"/>
    </location>
</feature>
<dbReference type="GO" id="GO:0003677">
    <property type="term" value="F:DNA binding"/>
    <property type="evidence" value="ECO:0007669"/>
    <property type="project" value="UniProtKB-KW"/>
</dbReference>
<comment type="subunit">
    <text evidence="2">Heterotetramer of subunits RFC2, RFC3, RFC4 and RFC5 that can form a complex with RFC1.</text>
</comment>
<feature type="domain" description="AAA+ ATPase" evidence="12">
    <location>
        <begin position="351"/>
        <end position="505"/>
    </location>
</feature>
<dbReference type="InterPro" id="IPR047854">
    <property type="entry name" value="RFC_lid"/>
</dbReference>